<protein>
    <submittedName>
        <fullName evidence="1">Uncharacterized protein</fullName>
    </submittedName>
</protein>
<reference evidence="1 2" key="1">
    <citation type="journal article" date="2018" name="Nat. Ecol. Evol.">
        <title>Pezizomycetes genomes reveal the molecular basis of ectomycorrhizal truffle lifestyle.</title>
        <authorList>
            <person name="Murat C."/>
            <person name="Payen T."/>
            <person name="Noel B."/>
            <person name="Kuo A."/>
            <person name="Morin E."/>
            <person name="Chen J."/>
            <person name="Kohler A."/>
            <person name="Krizsan K."/>
            <person name="Balestrini R."/>
            <person name="Da Silva C."/>
            <person name="Montanini B."/>
            <person name="Hainaut M."/>
            <person name="Levati E."/>
            <person name="Barry K.W."/>
            <person name="Belfiori B."/>
            <person name="Cichocki N."/>
            <person name="Clum A."/>
            <person name="Dockter R.B."/>
            <person name="Fauchery L."/>
            <person name="Guy J."/>
            <person name="Iotti M."/>
            <person name="Le Tacon F."/>
            <person name="Lindquist E.A."/>
            <person name="Lipzen A."/>
            <person name="Malagnac F."/>
            <person name="Mello A."/>
            <person name="Molinier V."/>
            <person name="Miyauchi S."/>
            <person name="Poulain J."/>
            <person name="Riccioni C."/>
            <person name="Rubini A."/>
            <person name="Sitrit Y."/>
            <person name="Splivallo R."/>
            <person name="Traeger S."/>
            <person name="Wang M."/>
            <person name="Zifcakova L."/>
            <person name="Wipf D."/>
            <person name="Zambonelli A."/>
            <person name="Paolocci F."/>
            <person name="Nowrousian M."/>
            <person name="Ottonello S."/>
            <person name="Baldrian P."/>
            <person name="Spatafora J.W."/>
            <person name="Henrissat B."/>
            <person name="Nagy L.G."/>
            <person name="Aury J.M."/>
            <person name="Wincker P."/>
            <person name="Grigoriev I.V."/>
            <person name="Bonfante P."/>
            <person name="Martin F.M."/>
        </authorList>
    </citation>
    <scope>NUCLEOTIDE SEQUENCE [LARGE SCALE GENOMIC DNA]</scope>
    <source>
        <strain evidence="1 2">120613-1</strain>
    </source>
</reference>
<dbReference type="OrthoDB" id="76567at2759"/>
<keyword evidence="2" id="KW-1185">Reference proteome</keyword>
<evidence type="ECO:0000313" key="2">
    <source>
        <dbReference type="Proteomes" id="UP000276215"/>
    </source>
</evidence>
<dbReference type="AlphaFoldDB" id="A0A3N4J0Y1"/>
<gene>
    <name evidence="1" type="ORF">L873DRAFT_1821575</name>
</gene>
<dbReference type="Proteomes" id="UP000276215">
    <property type="component" value="Unassembled WGS sequence"/>
</dbReference>
<evidence type="ECO:0000313" key="1">
    <source>
        <dbReference type="EMBL" id="RPA90211.1"/>
    </source>
</evidence>
<name>A0A3N4J0Y1_9PEZI</name>
<sequence length="56" mass="6440">MASRVDILPAVVPAPFTLEFRNIFLRLPRLARGESNFVFTQQDLQSYATLVWNCVQ</sequence>
<organism evidence="1 2">
    <name type="scientific">Choiromyces venosus 120613-1</name>
    <dbReference type="NCBI Taxonomy" id="1336337"/>
    <lineage>
        <taxon>Eukaryota</taxon>
        <taxon>Fungi</taxon>
        <taxon>Dikarya</taxon>
        <taxon>Ascomycota</taxon>
        <taxon>Pezizomycotina</taxon>
        <taxon>Pezizomycetes</taxon>
        <taxon>Pezizales</taxon>
        <taxon>Tuberaceae</taxon>
        <taxon>Choiromyces</taxon>
    </lineage>
</organism>
<dbReference type="EMBL" id="ML120535">
    <property type="protein sequence ID" value="RPA90211.1"/>
    <property type="molecule type" value="Genomic_DNA"/>
</dbReference>
<accession>A0A3N4J0Y1</accession>
<proteinExistence type="predicted"/>